<sequence length="166" mass="18288">MPSKKPTQTLIAELKRNKRFMGTCPTCGDDFRLADAALFALDEKPPDAALAAIAAMRERIKERRTDLAKARERMTARAEKTAHAVNLGKIIEKILPSFSSFPHSAGDCRALFEPIDYLIFSGLAARGQVESLLFVDVKSGKARLTGTQRNIKERVEAGAVKFDTHS</sequence>
<dbReference type="AlphaFoldDB" id="A0A1M5KTR1"/>
<dbReference type="Proteomes" id="UP000189796">
    <property type="component" value="Chromosome I"/>
</dbReference>
<dbReference type="GO" id="GO:0004519">
    <property type="term" value="F:endonuclease activity"/>
    <property type="evidence" value="ECO:0007669"/>
    <property type="project" value="UniProtKB-KW"/>
</dbReference>
<accession>A0A1M5KTR1</accession>
<evidence type="ECO:0000313" key="2">
    <source>
        <dbReference type="EMBL" id="SHG56158.1"/>
    </source>
</evidence>
<protein>
    <submittedName>
        <fullName evidence="2">Endonuclease related to Holliday junction resolvase</fullName>
    </submittedName>
</protein>
<dbReference type="InterPro" id="IPR019287">
    <property type="entry name" value="Hday_junct_resolvase-rel_dom"/>
</dbReference>
<name>A0A1M5KTR1_9BRAD</name>
<dbReference type="EMBL" id="LT670817">
    <property type="protein sequence ID" value="SHG56158.1"/>
    <property type="molecule type" value="Genomic_DNA"/>
</dbReference>
<gene>
    <name evidence="2" type="ORF">SAMN05443248_1963</name>
</gene>
<keyword evidence="2" id="KW-0540">Nuclease</keyword>
<keyword evidence="2" id="KW-0378">Hydrolase</keyword>
<evidence type="ECO:0000259" key="1">
    <source>
        <dbReference type="Pfam" id="PF10107"/>
    </source>
</evidence>
<feature type="domain" description="Holliday junction resolvase-related" evidence="1">
    <location>
        <begin position="60"/>
        <end position="164"/>
    </location>
</feature>
<dbReference type="RefSeq" id="WP_154072123.1">
    <property type="nucleotide sequence ID" value="NZ_LT670817.1"/>
</dbReference>
<dbReference type="Pfam" id="PF10107">
    <property type="entry name" value="Endonuc_Holl"/>
    <property type="match status" value="1"/>
</dbReference>
<proteinExistence type="predicted"/>
<dbReference type="OrthoDB" id="37460at2"/>
<organism evidence="2 3">
    <name type="scientific">Bradyrhizobium erythrophlei</name>
    <dbReference type="NCBI Taxonomy" id="1437360"/>
    <lineage>
        <taxon>Bacteria</taxon>
        <taxon>Pseudomonadati</taxon>
        <taxon>Pseudomonadota</taxon>
        <taxon>Alphaproteobacteria</taxon>
        <taxon>Hyphomicrobiales</taxon>
        <taxon>Nitrobacteraceae</taxon>
        <taxon>Bradyrhizobium</taxon>
    </lineage>
</organism>
<reference evidence="2 3" key="1">
    <citation type="submission" date="2016-11" db="EMBL/GenBank/DDBJ databases">
        <authorList>
            <person name="Jaros S."/>
            <person name="Januszkiewicz K."/>
            <person name="Wedrychowicz H."/>
        </authorList>
    </citation>
    <scope>NUCLEOTIDE SEQUENCE [LARGE SCALE GENOMIC DNA]</scope>
    <source>
        <strain evidence="2 3">GAS138</strain>
    </source>
</reference>
<evidence type="ECO:0000313" key="3">
    <source>
        <dbReference type="Proteomes" id="UP000189796"/>
    </source>
</evidence>
<keyword evidence="2" id="KW-0255">Endonuclease</keyword>